<dbReference type="SUPFAM" id="SSF55174">
    <property type="entry name" value="Alpha-L RNA-binding motif"/>
    <property type="match status" value="1"/>
</dbReference>
<keyword evidence="2 7" id="KW-0699">rRNA-binding</keyword>
<reference evidence="11" key="1">
    <citation type="submission" date="2022-07" db="EMBL/GenBank/DDBJ databases">
        <title>Enhanced cultured diversity of the mouse gut microbiota enables custom-made synthetic communities.</title>
        <authorList>
            <person name="Afrizal A."/>
        </authorList>
    </citation>
    <scope>NUCLEOTIDE SEQUENCE</scope>
    <source>
        <strain evidence="11">DSM 29482</strain>
    </source>
</reference>
<dbReference type="GO" id="GO:0019843">
    <property type="term" value="F:rRNA binding"/>
    <property type="evidence" value="ECO:0007669"/>
    <property type="project" value="UniProtKB-UniRule"/>
</dbReference>
<dbReference type="NCBIfam" id="TIGR01017">
    <property type="entry name" value="rpsD_bact"/>
    <property type="match status" value="1"/>
</dbReference>
<dbReference type="PROSITE" id="PS00632">
    <property type="entry name" value="RIBOSOMAL_S4"/>
    <property type="match status" value="1"/>
</dbReference>
<dbReference type="EMBL" id="JANJZL010000004">
    <property type="protein sequence ID" value="MCR2044159.1"/>
    <property type="molecule type" value="Genomic_DNA"/>
</dbReference>
<feature type="domain" description="RNA-binding S4" evidence="9">
    <location>
        <begin position="88"/>
        <end position="150"/>
    </location>
</feature>
<dbReference type="PANTHER" id="PTHR11831:SF4">
    <property type="entry name" value="SMALL RIBOSOMAL SUBUNIT PROTEIN US4M"/>
    <property type="match status" value="1"/>
</dbReference>
<keyword evidence="12" id="KW-1185">Reference proteome</keyword>
<evidence type="ECO:0000313" key="11">
    <source>
        <dbReference type="EMBL" id="MCR2044159.1"/>
    </source>
</evidence>
<dbReference type="RefSeq" id="WP_050069847.1">
    <property type="nucleotide sequence ID" value="NZ_CABKTM010000049.1"/>
</dbReference>
<evidence type="ECO:0000259" key="9">
    <source>
        <dbReference type="SMART" id="SM00363"/>
    </source>
</evidence>
<comment type="similarity">
    <text evidence="1 7 8">Belongs to the universal ribosomal protein uS4 family.</text>
</comment>
<dbReference type="Pfam" id="PF01479">
    <property type="entry name" value="S4"/>
    <property type="match status" value="1"/>
</dbReference>
<evidence type="ECO:0000259" key="10">
    <source>
        <dbReference type="SMART" id="SM01390"/>
    </source>
</evidence>
<dbReference type="Gene3D" id="1.10.1050.10">
    <property type="entry name" value="Ribosomal Protein S4 Delta 41, Chain A, domain 1"/>
    <property type="match status" value="1"/>
</dbReference>
<organism evidence="11 12">
    <name type="scientific">Anaerosalibacter massiliensis</name>
    <dbReference type="NCBI Taxonomy" id="1347392"/>
    <lineage>
        <taxon>Bacteria</taxon>
        <taxon>Bacillati</taxon>
        <taxon>Bacillota</taxon>
        <taxon>Tissierellia</taxon>
        <taxon>Tissierellales</taxon>
        <taxon>Sporanaerobacteraceae</taxon>
        <taxon>Anaerosalibacter</taxon>
    </lineage>
</organism>
<comment type="caution">
    <text evidence="11">The sequence shown here is derived from an EMBL/GenBank/DDBJ whole genome shotgun (WGS) entry which is preliminary data.</text>
</comment>
<dbReference type="FunFam" id="3.10.290.10:FF:000001">
    <property type="entry name" value="30S ribosomal protein S4"/>
    <property type="match status" value="1"/>
</dbReference>
<comment type="function">
    <text evidence="7">With S5 and S12 plays an important role in translational accuracy.</text>
</comment>
<dbReference type="AlphaFoldDB" id="A0A9X2S5B4"/>
<evidence type="ECO:0000256" key="3">
    <source>
        <dbReference type="ARBA" id="ARBA00022884"/>
    </source>
</evidence>
<dbReference type="GO" id="GO:0015935">
    <property type="term" value="C:small ribosomal subunit"/>
    <property type="evidence" value="ECO:0007669"/>
    <property type="project" value="InterPro"/>
</dbReference>
<dbReference type="SMART" id="SM01390">
    <property type="entry name" value="Ribosomal_S4"/>
    <property type="match status" value="1"/>
</dbReference>
<accession>A0A9X2S5B4</accession>
<dbReference type="GO" id="GO:0003735">
    <property type="term" value="F:structural constituent of ribosome"/>
    <property type="evidence" value="ECO:0007669"/>
    <property type="project" value="InterPro"/>
</dbReference>
<name>A0A9X2S5B4_9FIRM</name>
<keyword evidence="5 7" id="KW-0687">Ribonucleoprotein</keyword>
<dbReference type="GO" id="GO:0006412">
    <property type="term" value="P:translation"/>
    <property type="evidence" value="ECO:0007669"/>
    <property type="project" value="UniProtKB-UniRule"/>
</dbReference>
<dbReference type="GO" id="GO:0042274">
    <property type="term" value="P:ribosomal small subunit biogenesis"/>
    <property type="evidence" value="ECO:0007669"/>
    <property type="project" value="TreeGrafter"/>
</dbReference>
<dbReference type="OrthoDB" id="9803672at2"/>
<gene>
    <name evidence="7 11" type="primary">rpsD</name>
    <name evidence="11" type="ORF">NSA23_08515</name>
</gene>
<dbReference type="NCBIfam" id="NF003717">
    <property type="entry name" value="PRK05327.1"/>
    <property type="match status" value="1"/>
</dbReference>
<dbReference type="CDD" id="cd00165">
    <property type="entry name" value="S4"/>
    <property type="match status" value="1"/>
</dbReference>
<dbReference type="InterPro" id="IPR001912">
    <property type="entry name" value="Ribosomal_uS4_N"/>
</dbReference>
<dbReference type="InterPro" id="IPR036986">
    <property type="entry name" value="S4_RNA-bd_sf"/>
</dbReference>
<proteinExistence type="inferred from homology"/>
<keyword evidence="4 7" id="KW-0689">Ribosomal protein</keyword>
<feature type="domain" description="Small ribosomal subunit protein uS4 N-terminal" evidence="10">
    <location>
        <begin position="3"/>
        <end position="87"/>
    </location>
</feature>
<evidence type="ECO:0000256" key="4">
    <source>
        <dbReference type="ARBA" id="ARBA00022980"/>
    </source>
</evidence>
<dbReference type="InterPro" id="IPR002942">
    <property type="entry name" value="S4_RNA-bd"/>
</dbReference>
<evidence type="ECO:0000256" key="5">
    <source>
        <dbReference type="ARBA" id="ARBA00023274"/>
    </source>
</evidence>
<evidence type="ECO:0000313" key="12">
    <source>
        <dbReference type="Proteomes" id="UP001142078"/>
    </source>
</evidence>
<dbReference type="InterPro" id="IPR005709">
    <property type="entry name" value="Ribosomal_uS4_bac-type"/>
</dbReference>
<dbReference type="Gene3D" id="3.10.290.10">
    <property type="entry name" value="RNA-binding S4 domain"/>
    <property type="match status" value="1"/>
</dbReference>
<evidence type="ECO:0000256" key="6">
    <source>
        <dbReference type="ARBA" id="ARBA00035254"/>
    </source>
</evidence>
<comment type="subunit">
    <text evidence="7">Part of the 30S ribosomal subunit. Contacts protein S5. The interaction surface between S4 and S5 is involved in control of translational fidelity.</text>
</comment>
<evidence type="ECO:0000256" key="8">
    <source>
        <dbReference type="RuleBase" id="RU003699"/>
    </source>
</evidence>
<evidence type="ECO:0000256" key="7">
    <source>
        <dbReference type="HAMAP-Rule" id="MF_01306"/>
    </source>
</evidence>
<dbReference type="SMART" id="SM00363">
    <property type="entry name" value="S4"/>
    <property type="match status" value="1"/>
</dbReference>
<dbReference type="HAMAP" id="MF_01306_B">
    <property type="entry name" value="Ribosomal_uS4_B"/>
    <property type="match status" value="1"/>
</dbReference>
<comment type="function">
    <text evidence="7">One of the primary rRNA binding proteins, it binds directly to 16S rRNA where it nucleates assembly of the body of the 30S subunit.</text>
</comment>
<dbReference type="InterPro" id="IPR022801">
    <property type="entry name" value="Ribosomal_uS4"/>
</dbReference>
<dbReference type="Pfam" id="PF00163">
    <property type="entry name" value="Ribosomal_S4"/>
    <property type="match status" value="1"/>
</dbReference>
<keyword evidence="3 7" id="KW-0694">RNA-binding</keyword>
<sequence>MANMQYPRFKQCRRLGLNVCGHPKAMDRAHKGTSRSDKKLSNYGMQLLEKQRLRAYYGVMEKQFVKYVREAKKKKEQTGHALVKILESRLDNLVYRLGFASSIRQARQMVVHGHILLNGKKVDIPSYRVKTGDTISLKEKSQNVELFKENFYSNFLISYPYLDKDKNIFSGKYVRYPNRDEVPIEIDDQLVVEYYSKLI</sequence>
<evidence type="ECO:0000256" key="2">
    <source>
        <dbReference type="ARBA" id="ARBA00022730"/>
    </source>
</evidence>
<dbReference type="InterPro" id="IPR018079">
    <property type="entry name" value="Ribosomal_uS4_CS"/>
</dbReference>
<dbReference type="PANTHER" id="PTHR11831">
    <property type="entry name" value="30S 40S RIBOSOMAL PROTEIN"/>
    <property type="match status" value="1"/>
</dbReference>
<protein>
    <recommendedName>
        <fullName evidence="6 7">Small ribosomal subunit protein uS4</fullName>
    </recommendedName>
</protein>
<dbReference type="Proteomes" id="UP001142078">
    <property type="component" value="Unassembled WGS sequence"/>
</dbReference>
<evidence type="ECO:0000256" key="1">
    <source>
        <dbReference type="ARBA" id="ARBA00007465"/>
    </source>
</evidence>
<dbReference type="PROSITE" id="PS50889">
    <property type="entry name" value="S4"/>
    <property type="match status" value="1"/>
</dbReference>